<dbReference type="AlphaFoldDB" id="C9Z3E1"/>
<proteinExistence type="inferred from homology"/>
<dbReference type="InterPro" id="IPR006015">
    <property type="entry name" value="Universal_stress_UspA"/>
</dbReference>
<feature type="domain" description="UspA" evidence="3">
    <location>
        <begin position="49"/>
        <end position="180"/>
    </location>
</feature>
<dbReference type="EMBL" id="FN554889">
    <property type="protein sequence ID" value="CBG68198.1"/>
    <property type="molecule type" value="Genomic_DNA"/>
</dbReference>
<dbReference type="HOGENOM" id="CLU_049301_2_3_11"/>
<dbReference type="Proteomes" id="UP000001444">
    <property type="component" value="Chromosome"/>
</dbReference>
<sequence>MRYSSKDGAPQPLGVSTRFGRVGRRTRSPRPPASPASYETEAAAMEPVVTVGLDGSPASLAAARWAADEAERRRLTLRLLHAWPLLAPQPAHTPAEVDQNYWAKRLVHTAQTELGARHPGLTVVGSLVADDAQEALLRAASESEMLVLGSRGLASAESYFMGDVSMPVVARAERPVVLVRAEPTEEQPDAAPADRIVVAMDLRGSADELLDFAFHSAAARGAALLAVHGRSVPFHARMPWGVDHGVGEELSREAGEELSRVLRPWREKYPQVVVADSIHLASPAEAVVHAAKGAALLVVGRRAHRHGATHHLDHVAHAALHHGRCPVAVVPHE</sequence>
<dbReference type="KEGG" id="scb:SCAB_10231"/>
<dbReference type="PRINTS" id="PR01438">
    <property type="entry name" value="UNVRSLSTRESS"/>
</dbReference>
<feature type="domain" description="UspA" evidence="3">
    <location>
        <begin position="194"/>
        <end position="331"/>
    </location>
</feature>
<evidence type="ECO:0000313" key="4">
    <source>
        <dbReference type="EMBL" id="CBG68198.1"/>
    </source>
</evidence>
<evidence type="ECO:0000313" key="5">
    <source>
        <dbReference type="Proteomes" id="UP000001444"/>
    </source>
</evidence>
<dbReference type="PANTHER" id="PTHR46268:SF6">
    <property type="entry name" value="UNIVERSAL STRESS PROTEIN UP12"/>
    <property type="match status" value="1"/>
</dbReference>
<accession>C9Z3E1</accession>
<dbReference type="eggNOG" id="COG0589">
    <property type="taxonomic scope" value="Bacteria"/>
</dbReference>
<reference evidence="4 5" key="1">
    <citation type="journal article" date="2010" name="Mol. Plant Microbe Interact.">
        <title>Streptomyces scabies 87-22 contains a coronafacic acid-like biosynthetic cluster that contributes to plant-microbe interactions.</title>
        <authorList>
            <person name="Bignell D.R."/>
            <person name="Seipke R.F."/>
            <person name="Huguet-Tapia J.C."/>
            <person name="Chambers A.H."/>
            <person name="Parry R.J."/>
            <person name="Loria R."/>
        </authorList>
    </citation>
    <scope>NUCLEOTIDE SEQUENCE [LARGE SCALE GENOMIC DNA]</scope>
    <source>
        <strain evidence="4 5">87.22</strain>
    </source>
</reference>
<protein>
    <recommendedName>
        <fullName evidence="3">UspA domain-containing protein</fullName>
    </recommendedName>
</protein>
<name>C9Z3E1_STRSW</name>
<dbReference type="InterPro" id="IPR014729">
    <property type="entry name" value="Rossmann-like_a/b/a_fold"/>
</dbReference>
<evidence type="ECO:0000256" key="2">
    <source>
        <dbReference type="SAM" id="MobiDB-lite"/>
    </source>
</evidence>
<dbReference type="InterPro" id="IPR006016">
    <property type="entry name" value="UspA"/>
</dbReference>
<feature type="region of interest" description="Disordered" evidence="2">
    <location>
        <begin position="1"/>
        <end position="39"/>
    </location>
</feature>
<dbReference type="STRING" id="680198.SCAB_10231"/>
<gene>
    <name evidence="4" type="ordered locus">SCAB_10231</name>
</gene>
<dbReference type="SUPFAM" id="SSF52402">
    <property type="entry name" value="Adenine nucleotide alpha hydrolases-like"/>
    <property type="match status" value="2"/>
</dbReference>
<evidence type="ECO:0000256" key="1">
    <source>
        <dbReference type="ARBA" id="ARBA00008791"/>
    </source>
</evidence>
<comment type="similarity">
    <text evidence="1">Belongs to the universal stress protein A family.</text>
</comment>
<evidence type="ECO:0000259" key="3">
    <source>
        <dbReference type="Pfam" id="PF00582"/>
    </source>
</evidence>
<dbReference type="Gene3D" id="3.40.50.620">
    <property type="entry name" value="HUPs"/>
    <property type="match status" value="2"/>
</dbReference>
<keyword evidence="5" id="KW-1185">Reference proteome</keyword>
<dbReference type="PANTHER" id="PTHR46268">
    <property type="entry name" value="STRESS RESPONSE PROTEIN NHAX"/>
    <property type="match status" value="1"/>
</dbReference>
<dbReference type="Pfam" id="PF00582">
    <property type="entry name" value="Usp"/>
    <property type="match status" value="2"/>
</dbReference>
<organism evidence="4 5">
    <name type="scientific">Streptomyces scabiei (strain 87.22)</name>
    <dbReference type="NCBI Taxonomy" id="680198"/>
    <lineage>
        <taxon>Bacteria</taxon>
        <taxon>Bacillati</taxon>
        <taxon>Actinomycetota</taxon>
        <taxon>Actinomycetes</taxon>
        <taxon>Kitasatosporales</taxon>
        <taxon>Streptomycetaceae</taxon>
        <taxon>Streptomyces</taxon>
    </lineage>
</organism>